<keyword evidence="1 4" id="KW-0963">Cytoplasm</keyword>
<dbReference type="InterPro" id="IPR016181">
    <property type="entry name" value="Acyl_CoA_acyltransferase"/>
</dbReference>
<evidence type="ECO:0000313" key="6">
    <source>
        <dbReference type="Proteomes" id="UP001500171"/>
    </source>
</evidence>
<organism evidence="5 6">
    <name type="scientific">Orbus sasakiae</name>
    <dbReference type="NCBI Taxonomy" id="1078475"/>
    <lineage>
        <taxon>Bacteria</taxon>
        <taxon>Pseudomonadati</taxon>
        <taxon>Pseudomonadota</taxon>
        <taxon>Gammaproteobacteria</taxon>
        <taxon>Orbales</taxon>
        <taxon>Orbaceae</taxon>
        <taxon>Orbus</taxon>
    </lineage>
</organism>
<proteinExistence type="inferred from homology"/>
<comment type="function">
    <text evidence="4">Functions in the N-end rule pathway of protein degradation where it conjugates Leu, Phe and, less efficiently, Met from aminoacyl-tRNAs to the N-termini of proteins containing an N-terminal arginine or lysine.</text>
</comment>
<protein>
    <recommendedName>
        <fullName evidence="4">Leucyl/phenylalanyl-tRNA--protein transferase</fullName>
        <ecNumber evidence="4">2.3.2.6</ecNumber>
    </recommendedName>
    <alternativeName>
        <fullName evidence="4">L/F-transferase</fullName>
    </alternativeName>
    <alternativeName>
        <fullName evidence="4">Leucyltransferase</fullName>
    </alternativeName>
    <alternativeName>
        <fullName evidence="4">Phenyalanyltransferase</fullName>
    </alternativeName>
</protein>
<dbReference type="InterPro" id="IPR042203">
    <property type="entry name" value="Leu/Phe-tRNA_Trfase_C"/>
</dbReference>
<accession>A0ABP9NBB5</accession>
<comment type="caution">
    <text evidence="5">The sequence shown here is derived from an EMBL/GenBank/DDBJ whole genome shotgun (WGS) entry which is preliminary data.</text>
</comment>
<evidence type="ECO:0000256" key="1">
    <source>
        <dbReference type="ARBA" id="ARBA00022490"/>
    </source>
</evidence>
<evidence type="ECO:0000313" key="5">
    <source>
        <dbReference type="EMBL" id="GAA5110386.1"/>
    </source>
</evidence>
<comment type="subcellular location">
    <subcellularLocation>
        <location evidence="4">Cytoplasm</location>
    </subcellularLocation>
</comment>
<comment type="catalytic activity">
    <reaction evidence="4">
        <text>N-terminal L-lysyl-[protein] + L-leucyl-tRNA(Leu) = N-terminal L-leucyl-L-lysyl-[protein] + tRNA(Leu) + H(+)</text>
        <dbReference type="Rhea" id="RHEA:12340"/>
        <dbReference type="Rhea" id="RHEA-COMP:9613"/>
        <dbReference type="Rhea" id="RHEA-COMP:9622"/>
        <dbReference type="Rhea" id="RHEA-COMP:12670"/>
        <dbReference type="Rhea" id="RHEA-COMP:12671"/>
        <dbReference type="ChEBI" id="CHEBI:15378"/>
        <dbReference type="ChEBI" id="CHEBI:65249"/>
        <dbReference type="ChEBI" id="CHEBI:78442"/>
        <dbReference type="ChEBI" id="CHEBI:78494"/>
        <dbReference type="ChEBI" id="CHEBI:133043"/>
        <dbReference type="EC" id="2.3.2.6"/>
    </reaction>
</comment>
<keyword evidence="3 4" id="KW-0012">Acyltransferase</keyword>
<dbReference type="Gene3D" id="3.40.630.70">
    <property type="entry name" value="Leucyl/phenylalanyl-tRNA-protein transferase, C-terminal domain"/>
    <property type="match status" value="1"/>
</dbReference>
<keyword evidence="2 4" id="KW-0808">Transferase</keyword>
<comment type="catalytic activity">
    <reaction evidence="4">
        <text>N-terminal L-arginyl-[protein] + L-leucyl-tRNA(Leu) = N-terminal L-leucyl-L-arginyl-[protein] + tRNA(Leu) + H(+)</text>
        <dbReference type="Rhea" id="RHEA:50416"/>
        <dbReference type="Rhea" id="RHEA-COMP:9613"/>
        <dbReference type="Rhea" id="RHEA-COMP:9622"/>
        <dbReference type="Rhea" id="RHEA-COMP:12672"/>
        <dbReference type="Rhea" id="RHEA-COMP:12673"/>
        <dbReference type="ChEBI" id="CHEBI:15378"/>
        <dbReference type="ChEBI" id="CHEBI:64719"/>
        <dbReference type="ChEBI" id="CHEBI:78442"/>
        <dbReference type="ChEBI" id="CHEBI:78494"/>
        <dbReference type="ChEBI" id="CHEBI:133044"/>
        <dbReference type="EC" id="2.3.2.6"/>
    </reaction>
</comment>
<gene>
    <name evidence="4 5" type="primary">aat</name>
    <name evidence="5" type="ORF">GCM10023211_14790</name>
</gene>
<dbReference type="InterPro" id="IPR042221">
    <property type="entry name" value="Leu/Phe-tRNA_Trfase_N"/>
</dbReference>
<dbReference type="HAMAP" id="MF_00688">
    <property type="entry name" value="Leu_Phe_trans"/>
    <property type="match status" value="1"/>
</dbReference>
<dbReference type="Gene3D" id="3.30.70.3550">
    <property type="entry name" value="Leucyl/phenylalanyl-tRNA-protein transferase, N-terminal domain"/>
    <property type="match status" value="1"/>
</dbReference>
<keyword evidence="6" id="KW-1185">Reference proteome</keyword>
<sequence length="230" mass="26073">MSLPVLDHSLIFPSPHTALSEPNGLLAVGGDLSSHRLLAAYQHGIFPWFSEDEPILWWSPDPRAVLNPTQFNANRTFRKFLNKCHYEVTMNTHFSAIIQGCATFHEDTWITDEMIDAYIELHQLGFAHSIEVWQNNHLIGGLYGVAQGALFCGESMFSLKTNASKIGLYAFALHFAQNGGQLIDCQVLNEHTASLGAYEIPRDTYLSYLKQLQNRIINHDCFSQQYIDYH</sequence>
<dbReference type="PANTHER" id="PTHR30098:SF2">
    <property type="entry name" value="LEUCYL_PHENYLALANYL-TRNA--PROTEIN TRANSFERASE"/>
    <property type="match status" value="1"/>
</dbReference>
<evidence type="ECO:0000256" key="3">
    <source>
        <dbReference type="ARBA" id="ARBA00023315"/>
    </source>
</evidence>
<evidence type="ECO:0000256" key="4">
    <source>
        <dbReference type="HAMAP-Rule" id="MF_00688"/>
    </source>
</evidence>
<dbReference type="GO" id="GO:0016740">
    <property type="term" value="F:transferase activity"/>
    <property type="evidence" value="ECO:0007669"/>
    <property type="project" value="UniProtKB-KW"/>
</dbReference>
<dbReference type="NCBIfam" id="TIGR00667">
    <property type="entry name" value="aat"/>
    <property type="match status" value="1"/>
</dbReference>
<reference evidence="6" key="1">
    <citation type="journal article" date="2019" name="Int. J. Syst. Evol. Microbiol.">
        <title>The Global Catalogue of Microorganisms (GCM) 10K type strain sequencing project: providing services to taxonomists for standard genome sequencing and annotation.</title>
        <authorList>
            <consortium name="The Broad Institute Genomics Platform"/>
            <consortium name="The Broad Institute Genome Sequencing Center for Infectious Disease"/>
            <person name="Wu L."/>
            <person name="Ma J."/>
        </authorList>
    </citation>
    <scope>NUCLEOTIDE SEQUENCE [LARGE SCALE GENOMIC DNA]</scope>
    <source>
        <strain evidence="6">JCM 18050</strain>
    </source>
</reference>
<dbReference type="PANTHER" id="PTHR30098">
    <property type="entry name" value="LEUCYL/PHENYLALANYL-TRNA--PROTEIN TRANSFERASE"/>
    <property type="match status" value="1"/>
</dbReference>
<name>A0ABP9NBB5_9GAMM</name>
<comment type="catalytic activity">
    <reaction evidence="4">
        <text>L-phenylalanyl-tRNA(Phe) + an N-terminal L-alpha-aminoacyl-[protein] = an N-terminal L-phenylalanyl-L-alpha-aminoacyl-[protein] + tRNA(Phe)</text>
        <dbReference type="Rhea" id="RHEA:43632"/>
        <dbReference type="Rhea" id="RHEA-COMP:9668"/>
        <dbReference type="Rhea" id="RHEA-COMP:9699"/>
        <dbReference type="Rhea" id="RHEA-COMP:10636"/>
        <dbReference type="Rhea" id="RHEA-COMP:10637"/>
        <dbReference type="ChEBI" id="CHEBI:78442"/>
        <dbReference type="ChEBI" id="CHEBI:78531"/>
        <dbReference type="ChEBI" id="CHEBI:78597"/>
        <dbReference type="ChEBI" id="CHEBI:83561"/>
        <dbReference type="EC" id="2.3.2.6"/>
    </reaction>
</comment>
<comment type="similarity">
    <text evidence="4">Belongs to the L/F-transferase family.</text>
</comment>
<dbReference type="InterPro" id="IPR004616">
    <property type="entry name" value="Leu/Phe-tRNA_Trfase"/>
</dbReference>
<dbReference type="Proteomes" id="UP001500171">
    <property type="component" value="Unassembled WGS sequence"/>
</dbReference>
<dbReference type="EMBL" id="BAABHY010000001">
    <property type="protein sequence ID" value="GAA5110386.1"/>
    <property type="molecule type" value="Genomic_DNA"/>
</dbReference>
<evidence type="ECO:0000256" key="2">
    <source>
        <dbReference type="ARBA" id="ARBA00022679"/>
    </source>
</evidence>
<dbReference type="Pfam" id="PF03588">
    <property type="entry name" value="Leu_Phe_trans"/>
    <property type="match status" value="1"/>
</dbReference>
<dbReference type="SUPFAM" id="SSF55729">
    <property type="entry name" value="Acyl-CoA N-acyltransferases (Nat)"/>
    <property type="match status" value="1"/>
</dbReference>
<dbReference type="EC" id="2.3.2.6" evidence="4"/>